<dbReference type="EMBL" id="JHEM01000020">
    <property type="protein sequence ID" value="KCB23465.1"/>
    <property type="molecule type" value="Genomic_DNA"/>
</dbReference>
<accession>A0ABR4QZX1</accession>
<organism evidence="2 3">
    <name type="scientific">Bordetella hinzii OH87 BAL007II</name>
    <dbReference type="NCBI Taxonomy" id="1331262"/>
    <lineage>
        <taxon>Bacteria</taxon>
        <taxon>Pseudomonadati</taxon>
        <taxon>Pseudomonadota</taxon>
        <taxon>Betaproteobacteria</taxon>
        <taxon>Burkholderiales</taxon>
        <taxon>Alcaligenaceae</taxon>
        <taxon>Bordetella</taxon>
    </lineage>
</organism>
<keyword evidence="3" id="KW-1185">Reference proteome</keyword>
<dbReference type="InterPro" id="IPR029063">
    <property type="entry name" value="SAM-dependent_MTases_sf"/>
</dbReference>
<gene>
    <name evidence="2" type="ORF">L544_2466</name>
</gene>
<evidence type="ECO:0000313" key="3">
    <source>
        <dbReference type="Proteomes" id="UP000025748"/>
    </source>
</evidence>
<reference evidence="2 3" key="1">
    <citation type="submission" date="2014-03" db="EMBL/GenBank/DDBJ databases">
        <title>Genome sequence of Bordetella hinzii.</title>
        <authorList>
            <person name="Register K."/>
            <person name="Harvill E."/>
            <person name="Goodfield L.L."/>
            <person name="Ivanov Y.V."/>
            <person name="Meyer J.A."/>
            <person name="Muse S.J."/>
            <person name="Jacobs N."/>
            <person name="Bendor L."/>
            <person name="Smallridge W.E."/>
            <person name="Brinkac L.M."/>
            <person name="Sanka R."/>
            <person name="Kim M."/>
            <person name="Losada L."/>
        </authorList>
    </citation>
    <scope>NUCLEOTIDE SEQUENCE [LARGE SCALE GENOMIC DNA]</scope>
    <source>
        <strain evidence="2 3">OH87 BAL007II</strain>
    </source>
</reference>
<comment type="caution">
    <text evidence="2">The sequence shown here is derived from an EMBL/GenBank/DDBJ whole genome shotgun (WGS) entry which is preliminary data.</text>
</comment>
<dbReference type="Proteomes" id="UP000025748">
    <property type="component" value="Unassembled WGS sequence"/>
</dbReference>
<name>A0ABR4QZX1_9BORD</name>
<keyword evidence="1" id="KW-0620">Polyamine biosynthesis</keyword>
<dbReference type="SUPFAM" id="SSF53335">
    <property type="entry name" value="S-adenosyl-L-methionine-dependent methyltransferases"/>
    <property type="match status" value="1"/>
</dbReference>
<proteinExistence type="predicted"/>
<evidence type="ECO:0000256" key="1">
    <source>
        <dbReference type="ARBA" id="ARBA00023115"/>
    </source>
</evidence>
<protein>
    <submittedName>
        <fullName evidence="2">Spermidine synthase family protein</fullName>
    </submittedName>
</protein>
<evidence type="ECO:0000313" key="2">
    <source>
        <dbReference type="EMBL" id="KCB23465.1"/>
    </source>
</evidence>
<sequence>MHDGSPLGYRYNAAMSRRNQPSVLDQPSLSEADGIRYLHFGSEWIQGAMRIKNPAELVLEYTSQMMAWLLFLEPPREQSIGLLGLGAGSLARFCLKHTRSPLDVVEWNPQVTAVCQMFFKLPTPARLAVHHEDAAAWVADPLNAGRCPVLMVDLYDAKAEGPVRDSVGFYRDCRRVLGEVGVLVVNLFGRHESFGRNIDNLSKAFDDRIILLPEIDAGNQIVLAFSGPPLAVTPAELLARAETVESQYGLPARRWARSLVRHAVDGTLHL</sequence>
<dbReference type="PANTHER" id="PTHR43317">
    <property type="entry name" value="THERMOSPERMINE SYNTHASE ACAULIS5"/>
    <property type="match status" value="1"/>
</dbReference>
<dbReference type="PANTHER" id="PTHR43317:SF1">
    <property type="entry name" value="THERMOSPERMINE SYNTHASE ACAULIS5"/>
    <property type="match status" value="1"/>
</dbReference>
<dbReference type="Gene3D" id="3.40.50.150">
    <property type="entry name" value="Vaccinia Virus protein VP39"/>
    <property type="match status" value="1"/>
</dbReference>